<proteinExistence type="predicted"/>
<dbReference type="AlphaFoldDB" id="A0AAP5H6V7"/>
<reference evidence="1" key="1">
    <citation type="submission" date="2023-07" db="EMBL/GenBank/DDBJ databases">
        <title>Sorghum-associated microbial communities from plants grown in Nebraska, USA.</title>
        <authorList>
            <person name="Schachtman D."/>
        </authorList>
    </citation>
    <scope>NUCLEOTIDE SEQUENCE</scope>
    <source>
        <strain evidence="1">BE80</strain>
    </source>
</reference>
<sequence length="180" mass="20980">MEYYIIEYDRRLPQQGAIQWPERMRRGYEQTADEEMVYVKQGEVFTSPCIVNHYPIQLYVEELSRIMLKMESDLHHKRIVVMNLEQQNQTFYEWIELPQVSWMAPEAVQVQAGQVNGIALGHQGLSESSIWCVPYYRSYLTIVGLEVAEKLLKAGIYGLIVRPIQITGGELDGNYRYGTR</sequence>
<evidence type="ECO:0000313" key="1">
    <source>
        <dbReference type="EMBL" id="MDR6726295.1"/>
    </source>
</evidence>
<organism evidence="1 2">
    <name type="scientific">Paenibacillus amylolyticus</name>
    <dbReference type="NCBI Taxonomy" id="1451"/>
    <lineage>
        <taxon>Bacteria</taxon>
        <taxon>Bacillati</taxon>
        <taxon>Bacillota</taxon>
        <taxon>Bacilli</taxon>
        <taxon>Bacillales</taxon>
        <taxon>Paenibacillaceae</taxon>
        <taxon>Paenibacillus</taxon>
    </lineage>
</organism>
<name>A0AAP5H6V7_PAEAM</name>
<accession>A0AAP5H6V7</accession>
<gene>
    <name evidence="1" type="ORF">J2W91_004806</name>
</gene>
<dbReference type="EMBL" id="JAVDTR010000016">
    <property type="protein sequence ID" value="MDR6726295.1"/>
    <property type="molecule type" value="Genomic_DNA"/>
</dbReference>
<dbReference type="Proteomes" id="UP001254832">
    <property type="component" value="Unassembled WGS sequence"/>
</dbReference>
<dbReference type="RefSeq" id="WP_310144432.1">
    <property type="nucleotide sequence ID" value="NZ_JAVDTR010000016.1"/>
</dbReference>
<comment type="caution">
    <text evidence="1">The sequence shown here is derived from an EMBL/GenBank/DDBJ whole genome shotgun (WGS) entry which is preliminary data.</text>
</comment>
<evidence type="ECO:0000313" key="2">
    <source>
        <dbReference type="Proteomes" id="UP001254832"/>
    </source>
</evidence>
<protein>
    <submittedName>
        <fullName evidence="1">Uncharacterized protein</fullName>
    </submittedName>
</protein>